<evidence type="ECO:0000313" key="11">
    <source>
        <dbReference type="Proteomes" id="UP000273001"/>
    </source>
</evidence>
<dbReference type="PANTHER" id="PTHR30572">
    <property type="entry name" value="MEMBRANE COMPONENT OF TRANSPORTER-RELATED"/>
    <property type="match status" value="1"/>
</dbReference>
<feature type="transmembrane region" description="Helical" evidence="7">
    <location>
        <begin position="20"/>
        <end position="40"/>
    </location>
</feature>
<dbReference type="Pfam" id="PF12704">
    <property type="entry name" value="MacB_PCD"/>
    <property type="match status" value="1"/>
</dbReference>
<proteinExistence type="inferred from homology"/>
<dbReference type="InterPro" id="IPR050250">
    <property type="entry name" value="Macrolide_Exporter_MacB"/>
</dbReference>
<keyword evidence="2" id="KW-1003">Cell membrane</keyword>
<gene>
    <name evidence="10" type="ORF">D5R93_08535</name>
</gene>
<evidence type="ECO:0000259" key="8">
    <source>
        <dbReference type="Pfam" id="PF02687"/>
    </source>
</evidence>
<dbReference type="Pfam" id="PF02687">
    <property type="entry name" value="FtsX"/>
    <property type="match status" value="1"/>
</dbReference>
<accession>A0ABM6Z413</accession>
<sequence>MFLLRLLHRSFTRQLGRRSLVALTVGLSAAVSVAMLGVVLDVGDKLNAELTTYGSNIVVQPRSEAVVDNLYETSQDSEATSFLREDEVAGIKTIFWAYNIVDLAPTLSGEVRVSAGPADGAAQEGTGPTVLATGTWFDKDLSLSTGETTTLGVTTLRPWWEMEGTWPSDDAEEAVVGTTLAEDLGVGTGDTVTLTGSQGQRELLIVGVYAAGDDDDETLYAPLAVIQDLADHAGQVEEVEVKALTTPENDLSRKAATNPAVLSSSEWETWYCTAYASSISYQIEEVMDGAVAKQVRQVAAVEGDVLSRTQALMVLMTALSLVAAALAVASLTSASLVERTSELALLKAVGASSASISRLILAETSVLGAVGLVVGAVVGSGLAQVIGAAVFESTITMRPMVYVVVTALMALVLLAATGSSMRSILRIQPATALHGR</sequence>
<reference evidence="10 11" key="1">
    <citation type="submission" date="2018-09" db="EMBL/GenBank/DDBJ databases">
        <authorList>
            <person name="Li J."/>
        </authorList>
    </citation>
    <scope>NUCLEOTIDE SEQUENCE [LARGE SCALE GENOMIC DNA]</scope>
    <source>
        <strain evidence="10 11">2129</strain>
    </source>
</reference>
<keyword evidence="11" id="KW-1185">Reference proteome</keyword>
<dbReference type="InterPro" id="IPR025857">
    <property type="entry name" value="MacB_PCD"/>
</dbReference>
<evidence type="ECO:0000256" key="4">
    <source>
        <dbReference type="ARBA" id="ARBA00022989"/>
    </source>
</evidence>
<comment type="similarity">
    <text evidence="6">Belongs to the ABC-4 integral membrane protein family.</text>
</comment>
<evidence type="ECO:0000256" key="2">
    <source>
        <dbReference type="ARBA" id="ARBA00022475"/>
    </source>
</evidence>
<feature type="transmembrane region" description="Helical" evidence="7">
    <location>
        <begin position="397"/>
        <end position="416"/>
    </location>
</feature>
<keyword evidence="4 7" id="KW-1133">Transmembrane helix</keyword>
<feature type="domain" description="ABC3 transporter permease C-terminal" evidence="8">
    <location>
        <begin position="315"/>
        <end position="429"/>
    </location>
</feature>
<name>A0ABM6Z413_9ACTO</name>
<evidence type="ECO:0000256" key="6">
    <source>
        <dbReference type="ARBA" id="ARBA00038076"/>
    </source>
</evidence>
<dbReference type="Proteomes" id="UP000273001">
    <property type="component" value="Chromosome"/>
</dbReference>
<organism evidence="10 11">
    <name type="scientific">Actinomyces lilanjuaniae</name>
    <dbReference type="NCBI Taxonomy" id="2321394"/>
    <lineage>
        <taxon>Bacteria</taxon>
        <taxon>Bacillati</taxon>
        <taxon>Actinomycetota</taxon>
        <taxon>Actinomycetes</taxon>
        <taxon>Actinomycetales</taxon>
        <taxon>Actinomycetaceae</taxon>
        <taxon>Actinomyces</taxon>
    </lineage>
</organism>
<evidence type="ECO:0000256" key="7">
    <source>
        <dbReference type="SAM" id="Phobius"/>
    </source>
</evidence>
<feature type="transmembrane region" description="Helical" evidence="7">
    <location>
        <begin position="311"/>
        <end position="337"/>
    </location>
</feature>
<dbReference type="RefSeq" id="WP_120204729.1">
    <property type="nucleotide sequence ID" value="NZ_CP032514.1"/>
</dbReference>
<evidence type="ECO:0000256" key="3">
    <source>
        <dbReference type="ARBA" id="ARBA00022692"/>
    </source>
</evidence>
<dbReference type="PANTHER" id="PTHR30572:SF4">
    <property type="entry name" value="ABC TRANSPORTER PERMEASE YTRF"/>
    <property type="match status" value="1"/>
</dbReference>
<evidence type="ECO:0000259" key="9">
    <source>
        <dbReference type="Pfam" id="PF12704"/>
    </source>
</evidence>
<protein>
    <submittedName>
        <fullName evidence="10">ABC transporter permease</fullName>
    </submittedName>
</protein>
<evidence type="ECO:0000313" key="10">
    <source>
        <dbReference type="EMBL" id="AYD90045.1"/>
    </source>
</evidence>
<keyword evidence="3 7" id="KW-0812">Transmembrane</keyword>
<keyword evidence="5 7" id="KW-0472">Membrane</keyword>
<dbReference type="EMBL" id="CP032514">
    <property type="protein sequence ID" value="AYD90045.1"/>
    <property type="molecule type" value="Genomic_DNA"/>
</dbReference>
<evidence type="ECO:0000256" key="1">
    <source>
        <dbReference type="ARBA" id="ARBA00004651"/>
    </source>
</evidence>
<dbReference type="InterPro" id="IPR003838">
    <property type="entry name" value="ABC3_permease_C"/>
</dbReference>
<evidence type="ECO:0000256" key="5">
    <source>
        <dbReference type="ARBA" id="ARBA00023136"/>
    </source>
</evidence>
<feature type="transmembrane region" description="Helical" evidence="7">
    <location>
        <begin position="366"/>
        <end position="391"/>
    </location>
</feature>
<comment type="subcellular location">
    <subcellularLocation>
        <location evidence="1">Cell membrane</location>
        <topology evidence="1">Multi-pass membrane protein</topology>
    </subcellularLocation>
</comment>
<feature type="domain" description="MacB-like periplasmic core" evidence="9">
    <location>
        <begin position="20"/>
        <end position="242"/>
    </location>
</feature>